<evidence type="ECO:0000313" key="4">
    <source>
        <dbReference type="Proteomes" id="UP000255316"/>
    </source>
</evidence>
<gene>
    <name evidence="1" type="ORF">Lcin_2713</name>
    <name evidence="2" type="ORF">NCTC12438_01526</name>
</gene>
<dbReference type="Proteomes" id="UP000054854">
    <property type="component" value="Unassembled WGS sequence"/>
</dbReference>
<dbReference type="EMBL" id="LNXX01000043">
    <property type="protein sequence ID" value="KTC83341.1"/>
    <property type="molecule type" value="Genomic_DNA"/>
</dbReference>
<dbReference type="STRING" id="28085.Lcin_2713"/>
<reference evidence="1 3" key="1">
    <citation type="submission" date="2015-11" db="EMBL/GenBank/DDBJ databases">
        <title>Genomic analysis of 38 Legionella species identifies large and diverse effector repertoires.</title>
        <authorList>
            <person name="Burstein D."/>
            <person name="Amaro F."/>
            <person name="Zusman T."/>
            <person name="Lifshitz Z."/>
            <person name="Cohen O."/>
            <person name="Gilbert J.A."/>
            <person name="Pupko T."/>
            <person name="Shuman H.A."/>
            <person name="Segal G."/>
        </authorList>
    </citation>
    <scope>NUCLEOTIDE SEQUENCE [LARGE SCALE GENOMIC DNA]</scope>
    <source>
        <strain evidence="1 3">CDC#72-OH-14</strain>
    </source>
</reference>
<keyword evidence="3" id="KW-1185">Reference proteome</keyword>
<sequence length="57" mass="6652">MQDKRLEVILSLFLIRILGTSQKYGMGQAYIQGQLEEACHQLTLYCKRNNKDLHHGF</sequence>
<dbReference type="EMBL" id="UGNX01000001">
    <property type="protein sequence ID" value="STX34916.1"/>
    <property type="molecule type" value="Genomic_DNA"/>
</dbReference>
<evidence type="ECO:0000313" key="3">
    <source>
        <dbReference type="Proteomes" id="UP000054854"/>
    </source>
</evidence>
<reference evidence="2 4" key="2">
    <citation type="submission" date="2018-06" db="EMBL/GenBank/DDBJ databases">
        <authorList>
            <consortium name="Pathogen Informatics"/>
            <person name="Doyle S."/>
        </authorList>
    </citation>
    <scope>NUCLEOTIDE SEQUENCE [LARGE SCALE GENOMIC DNA]</scope>
    <source>
        <strain evidence="2 4">NCTC12438</strain>
    </source>
</reference>
<accession>A0A378IIS8</accession>
<proteinExistence type="predicted"/>
<name>A0A378IIS8_9GAMM</name>
<organism evidence="2 4">
    <name type="scientific">Legionella cincinnatiensis</name>
    <dbReference type="NCBI Taxonomy" id="28085"/>
    <lineage>
        <taxon>Bacteria</taxon>
        <taxon>Pseudomonadati</taxon>
        <taxon>Pseudomonadota</taxon>
        <taxon>Gammaproteobacteria</taxon>
        <taxon>Legionellales</taxon>
        <taxon>Legionellaceae</taxon>
        <taxon>Legionella</taxon>
    </lineage>
</organism>
<dbReference type="Proteomes" id="UP000255316">
    <property type="component" value="Unassembled WGS sequence"/>
</dbReference>
<dbReference type="AlphaFoldDB" id="A0A378IIS8"/>
<evidence type="ECO:0000313" key="2">
    <source>
        <dbReference type="EMBL" id="STX34916.1"/>
    </source>
</evidence>
<protein>
    <submittedName>
        <fullName evidence="2">Uncharacterized protein</fullName>
    </submittedName>
</protein>
<evidence type="ECO:0000313" key="1">
    <source>
        <dbReference type="EMBL" id="KTC83341.1"/>
    </source>
</evidence>